<protein>
    <submittedName>
        <fullName evidence="1">Uncharacterized protein</fullName>
    </submittedName>
</protein>
<accession>A0ABC8UD64</accession>
<proteinExistence type="predicted"/>
<evidence type="ECO:0000313" key="2">
    <source>
        <dbReference type="Proteomes" id="UP001642360"/>
    </source>
</evidence>
<dbReference type="Proteomes" id="UP001642360">
    <property type="component" value="Unassembled WGS sequence"/>
</dbReference>
<comment type="caution">
    <text evidence="1">The sequence shown here is derived from an EMBL/GenBank/DDBJ whole genome shotgun (WGS) entry which is preliminary data.</text>
</comment>
<dbReference type="EMBL" id="CAUOFW020006944">
    <property type="protein sequence ID" value="CAK9176881.1"/>
    <property type="molecule type" value="Genomic_DNA"/>
</dbReference>
<name>A0ABC8UD64_9AQUA</name>
<evidence type="ECO:0000313" key="1">
    <source>
        <dbReference type="EMBL" id="CAK9176881.1"/>
    </source>
</evidence>
<dbReference type="PANTHER" id="PTHR34996">
    <property type="entry name" value="OS06G0327400 PROTEIN"/>
    <property type="match status" value="1"/>
</dbReference>
<gene>
    <name evidence="1" type="ORF">ILEXP_LOCUS46748</name>
</gene>
<dbReference type="PANTHER" id="PTHR34996:SF3">
    <property type="entry name" value="OS06G0327400 PROTEIN"/>
    <property type="match status" value="1"/>
</dbReference>
<dbReference type="AlphaFoldDB" id="A0ABC8UD64"/>
<sequence length="132" mass="15889">MADMSCNYKRVGRRCHGMRGFRLKYPRRFSVQRLRKKFLFLFRVCSRWRFSLRSWTRSTCRSRSDINGGSSRRNFVAQEVEVPNMYQYHIDYRLKSFGRSNSFYSEAISDCLEFIKRSSISVDDIDKPVNQR</sequence>
<reference evidence="1 2" key="1">
    <citation type="submission" date="2024-02" db="EMBL/GenBank/DDBJ databases">
        <authorList>
            <person name="Vignale AGUSTIN F."/>
            <person name="Sosa J E."/>
            <person name="Modenutti C."/>
        </authorList>
    </citation>
    <scope>NUCLEOTIDE SEQUENCE [LARGE SCALE GENOMIC DNA]</scope>
</reference>
<keyword evidence="2" id="KW-1185">Reference proteome</keyword>
<organism evidence="1 2">
    <name type="scientific">Ilex paraguariensis</name>
    <name type="common">yerba mate</name>
    <dbReference type="NCBI Taxonomy" id="185542"/>
    <lineage>
        <taxon>Eukaryota</taxon>
        <taxon>Viridiplantae</taxon>
        <taxon>Streptophyta</taxon>
        <taxon>Embryophyta</taxon>
        <taxon>Tracheophyta</taxon>
        <taxon>Spermatophyta</taxon>
        <taxon>Magnoliopsida</taxon>
        <taxon>eudicotyledons</taxon>
        <taxon>Gunneridae</taxon>
        <taxon>Pentapetalae</taxon>
        <taxon>asterids</taxon>
        <taxon>campanulids</taxon>
        <taxon>Aquifoliales</taxon>
        <taxon>Aquifoliaceae</taxon>
        <taxon>Ilex</taxon>
    </lineage>
</organism>